<dbReference type="EMBL" id="LGUE01000004">
    <property type="protein sequence ID" value="KON84659.1"/>
    <property type="molecule type" value="Genomic_DNA"/>
</dbReference>
<dbReference type="Pfam" id="PF02567">
    <property type="entry name" value="PhzC-PhzF"/>
    <property type="match status" value="1"/>
</dbReference>
<protein>
    <submittedName>
        <fullName evidence="4">Epimerase</fullName>
    </submittedName>
</protein>
<dbReference type="GO" id="GO:0016853">
    <property type="term" value="F:isomerase activity"/>
    <property type="evidence" value="ECO:0007669"/>
    <property type="project" value="UniProtKB-KW"/>
</dbReference>
<dbReference type="InterPro" id="IPR003719">
    <property type="entry name" value="Phenazine_PhzF-like"/>
</dbReference>
<comment type="similarity">
    <text evidence="1">Belongs to the PhzF family.</text>
</comment>
<evidence type="ECO:0000313" key="5">
    <source>
        <dbReference type="Proteomes" id="UP000037405"/>
    </source>
</evidence>
<keyword evidence="2" id="KW-0413">Isomerase</keyword>
<proteinExistence type="inferred from homology"/>
<dbReference type="PIRSF" id="PIRSF016184">
    <property type="entry name" value="PhzC_PhzF"/>
    <property type="match status" value="1"/>
</dbReference>
<evidence type="ECO:0000256" key="2">
    <source>
        <dbReference type="ARBA" id="ARBA00023235"/>
    </source>
</evidence>
<reference evidence="5" key="1">
    <citation type="submission" date="2015-07" db="EMBL/GenBank/DDBJ databases">
        <title>Fjat-14235 jcm11544.</title>
        <authorList>
            <person name="Liu B."/>
            <person name="Wang J."/>
            <person name="Zhu Y."/>
            <person name="Liu G."/>
            <person name="Chen Q."/>
            <person name="Chen Z."/>
            <person name="Lan J."/>
            <person name="Che J."/>
            <person name="Ge C."/>
            <person name="Shi H."/>
            <person name="Pan Z."/>
            <person name="Liu X."/>
        </authorList>
    </citation>
    <scope>NUCLEOTIDE SEQUENCE [LARGE SCALE GENOMIC DNA]</scope>
    <source>
        <strain evidence="5">JCM 11544</strain>
    </source>
</reference>
<accession>A0A0M0G4C3</accession>
<dbReference type="RefSeq" id="WP_053428256.1">
    <property type="nucleotide sequence ID" value="NZ_LGUE01000004.1"/>
</dbReference>
<dbReference type="PANTHER" id="PTHR13774:SF39">
    <property type="entry name" value="BIOSYNTHESIS PROTEIN, PUTATIVE-RELATED"/>
    <property type="match status" value="1"/>
</dbReference>
<dbReference type="PANTHER" id="PTHR13774">
    <property type="entry name" value="PHENAZINE BIOSYNTHESIS PROTEIN"/>
    <property type="match status" value="1"/>
</dbReference>
<dbReference type="PATRIC" id="fig|189381.12.peg.2328"/>
<gene>
    <name evidence="4" type="ORF">AF331_11540</name>
</gene>
<evidence type="ECO:0000256" key="3">
    <source>
        <dbReference type="PIRSR" id="PIRSR016184-1"/>
    </source>
</evidence>
<dbReference type="STRING" id="189381.GCA_900166615_01574"/>
<dbReference type="SUPFAM" id="SSF54506">
    <property type="entry name" value="Diaminopimelate epimerase-like"/>
    <property type="match status" value="1"/>
</dbReference>
<dbReference type="Gene3D" id="3.10.310.10">
    <property type="entry name" value="Diaminopimelate Epimerase, Chain A, domain 1"/>
    <property type="match status" value="2"/>
</dbReference>
<dbReference type="AlphaFoldDB" id="A0A0M0G4C3"/>
<comment type="caution">
    <text evidence="4">The sequence shown here is derived from an EMBL/GenBank/DDBJ whole genome shotgun (WGS) entry which is preliminary data.</text>
</comment>
<dbReference type="Proteomes" id="UP000037405">
    <property type="component" value="Unassembled WGS sequence"/>
</dbReference>
<keyword evidence="5" id="KW-1185">Reference proteome</keyword>
<evidence type="ECO:0000313" key="4">
    <source>
        <dbReference type="EMBL" id="KON84659.1"/>
    </source>
</evidence>
<feature type="active site" evidence="3">
    <location>
        <position position="43"/>
    </location>
</feature>
<name>A0A0M0G4C3_9BACI</name>
<sequence>MKFFIVDAFTDVPFGGNPAGVVLVDEMDESFMQLFARELGYSETAFVERKSDSSFHVRFFTPNTEVDLCGHATIAAFTVLLDKGLVEDGRSYIMKTGAGDITVHLTNGRIMMEQAPPSLGDHCEDVVELAGLLGIEVSSIGGALPPRAVSTGLMDLMVPVMSKLALDVINPDMKALAAYQEKHGLAGIHAFTLDVTDAHACSRNFSPLYGIDEESATGTASGAMTYYLYHYGVLTEFDEEFRCLQGESLQRPSVITTRLTDPAKPRVRVGGTGVIISEGIIRI</sequence>
<organism evidence="4 5">
    <name type="scientific">Rossellomorea marisflavi</name>
    <dbReference type="NCBI Taxonomy" id="189381"/>
    <lineage>
        <taxon>Bacteria</taxon>
        <taxon>Bacillati</taxon>
        <taxon>Bacillota</taxon>
        <taxon>Bacilli</taxon>
        <taxon>Bacillales</taxon>
        <taxon>Bacillaceae</taxon>
        <taxon>Rossellomorea</taxon>
    </lineage>
</organism>
<evidence type="ECO:0000256" key="1">
    <source>
        <dbReference type="ARBA" id="ARBA00008270"/>
    </source>
</evidence>
<dbReference type="OrthoDB" id="9788221at2"/>
<dbReference type="NCBIfam" id="TIGR00654">
    <property type="entry name" value="PhzF_family"/>
    <property type="match status" value="1"/>
</dbReference>
<dbReference type="GO" id="GO:0005737">
    <property type="term" value="C:cytoplasm"/>
    <property type="evidence" value="ECO:0007669"/>
    <property type="project" value="TreeGrafter"/>
</dbReference>